<name>A0A9W6MMQ5_9PROT</name>
<sequence length="173" mass="17996">MRIRLAVLTTGATALLAGCATETVPACRAPQSYELAAFSGVISHNPNALAAATAPGALRTALTGGTPAVRGHLWGHDGITEGTVVGLLSQPPLCIIDDPSAPDSETVRQVLVYPQASYSRVAPPPETPLADAPPPYGVSRRDYLSCRFEMTAEGWKLADLCGYTRPVATPVTG</sequence>
<reference evidence="2" key="2">
    <citation type="submission" date="2023-01" db="EMBL/GenBank/DDBJ databases">
        <authorList>
            <person name="Sun Q."/>
            <person name="Evtushenko L."/>
        </authorList>
    </citation>
    <scope>NUCLEOTIDE SEQUENCE</scope>
    <source>
        <strain evidence="2">VKM B-1513</strain>
    </source>
</reference>
<evidence type="ECO:0000256" key="1">
    <source>
        <dbReference type="SAM" id="SignalP"/>
    </source>
</evidence>
<evidence type="ECO:0000313" key="3">
    <source>
        <dbReference type="Proteomes" id="UP001143486"/>
    </source>
</evidence>
<evidence type="ECO:0008006" key="4">
    <source>
        <dbReference type="Google" id="ProtNLM"/>
    </source>
</evidence>
<dbReference type="RefSeq" id="WP_271185493.1">
    <property type="nucleotide sequence ID" value="NZ_BSFE01000001.1"/>
</dbReference>
<dbReference type="AlphaFoldDB" id="A0A9W6MMQ5"/>
<dbReference type="EMBL" id="BSFE01000001">
    <property type="protein sequence ID" value="GLK51101.1"/>
    <property type="molecule type" value="Genomic_DNA"/>
</dbReference>
<organism evidence="2 3">
    <name type="scientific">Maricaulis virginensis</name>
    <dbReference type="NCBI Taxonomy" id="144022"/>
    <lineage>
        <taxon>Bacteria</taxon>
        <taxon>Pseudomonadati</taxon>
        <taxon>Pseudomonadota</taxon>
        <taxon>Alphaproteobacteria</taxon>
        <taxon>Maricaulales</taxon>
        <taxon>Maricaulaceae</taxon>
        <taxon>Maricaulis</taxon>
    </lineage>
</organism>
<comment type="caution">
    <text evidence="2">The sequence shown here is derived from an EMBL/GenBank/DDBJ whole genome shotgun (WGS) entry which is preliminary data.</text>
</comment>
<keyword evidence="1" id="KW-0732">Signal</keyword>
<feature type="signal peptide" evidence="1">
    <location>
        <begin position="1"/>
        <end position="19"/>
    </location>
</feature>
<dbReference type="PROSITE" id="PS51257">
    <property type="entry name" value="PROKAR_LIPOPROTEIN"/>
    <property type="match status" value="1"/>
</dbReference>
<dbReference type="Proteomes" id="UP001143486">
    <property type="component" value="Unassembled WGS sequence"/>
</dbReference>
<reference evidence="2" key="1">
    <citation type="journal article" date="2014" name="Int. J. Syst. Evol. Microbiol.">
        <title>Complete genome sequence of Corynebacterium casei LMG S-19264T (=DSM 44701T), isolated from a smear-ripened cheese.</title>
        <authorList>
            <consortium name="US DOE Joint Genome Institute (JGI-PGF)"/>
            <person name="Walter F."/>
            <person name="Albersmeier A."/>
            <person name="Kalinowski J."/>
            <person name="Ruckert C."/>
        </authorList>
    </citation>
    <scope>NUCLEOTIDE SEQUENCE</scope>
    <source>
        <strain evidence="2">VKM B-1513</strain>
    </source>
</reference>
<evidence type="ECO:0000313" key="2">
    <source>
        <dbReference type="EMBL" id="GLK51101.1"/>
    </source>
</evidence>
<gene>
    <name evidence="2" type="ORF">GCM10017621_06090</name>
</gene>
<feature type="chain" id="PRO_5040890171" description="Lipoprotein" evidence="1">
    <location>
        <begin position="20"/>
        <end position="173"/>
    </location>
</feature>
<keyword evidence="3" id="KW-1185">Reference proteome</keyword>
<proteinExistence type="predicted"/>
<accession>A0A9W6MMQ5</accession>
<protein>
    <recommendedName>
        <fullName evidence="4">Lipoprotein</fullName>
    </recommendedName>
</protein>